<dbReference type="AlphaFoldDB" id="A0A261EQN5"/>
<name>A0A261EQN5_9BIFI</name>
<gene>
    <name evidence="1" type="ORF">BOCO_0977</name>
</gene>
<organism evidence="1 2">
    <name type="scientific">Bombiscardovia coagulans</name>
    <dbReference type="NCBI Taxonomy" id="686666"/>
    <lineage>
        <taxon>Bacteria</taxon>
        <taxon>Bacillati</taxon>
        <taxon>Actinomycetota</taxon>
        <taxon>Actinomycetes</taxon>
        <taxon>Bifidobacteriales</taxon>
        <taxon>Bifidobacteriaceae</taxon>
        <taxon>Bombiscardovia</taxon>
    </lineage>
</organism>
<proteinExistence type="predicted"/>
<sequence length="68" mass="8017">MWITVDILISYPLCITRILDIHKKGEISTNLFTAYPRIFSSYSQGLPTYVNKSVDNFYYKYYILGRVI</sequence>
<keyword evidence="2" id="KW-1185">Reference proteome</keyword>
<comment type="caution">
    <text evidence="1">The sequence shown here is derived from an EMBL/GenBank/DDBJ whole genome shotgun (WGS) entry which is preliminary data.</text>
</comment>
<dbReference type="EMBL" id="MWWS01000005">
    <property type="protein sequence ID" value="OZG49168.1"/>
    <property type="molecule type" value="Genomic_DNA"/>
</dbReference>
<dbReference type="Proteomes" id="UP000216004">
    <property type="component" value="Unassembled WGS sequence"/>
</dbReference>
<accession>A0A261EQN5</accession>
<evidence type="ECO:0000313" key="2">
    <source>
        <dbReference type="Proteomes" id="UP000216004"/>
    </source>
</evidence>
<reference evidence="1 2" key="1">
    <citation type="journal article" date="2017" name="BMC Genomics">
        <title>Comparative genomic and phylogenomic analyses of the Bifidobacteriaceae family.</title>
        <authorList>
            <person name="Lugli G.A."/>
            <person name="Milani C."/>
            <person name="Turroni F."/>
            <person name="Duranti S."/>
            <person name="Mancabelli L."/>
            <person name="Mangifesta M."/>
            <person name="Ferrario C."/>
            <person name="Modesto M."/>
            <person name="Mattarelli P."/>
            <person name="Jiri K."/>
            <person name="van Sinderen D."/>
            <person name="Ventura M."/>
        </authorList>
    </citation>
    <scope>NUCLEOTIDE SEQUENCE [LARGE SCALE GENOMIC DNA]</scope>
    <source>
        <strain evidence="1 2">DSM 22924</strain>
    </source>
</reference>
<evidence type="ECO:0000313" key="1">
    <source>
        <dbReference type="EMBL" id="OZG49168.1"/>
    </source>
</evidence>
<protein>
    <submittedName>
        <fullName evidence="1">Uncharacterized protein</fullName>
    </submittedName>
</protein>